<feature type="compositionally biased region" description="Polar residues" evidence="6">
    <location>
        <begin position="294"/>
        <end position="303"/>
    </location>
</feature>
<evidence type="ECO:0000256" key="4">
    <source>
        <dbReference type="ARBA" id="ARBA00022777"/>
    </source>
</evidence>
<evidence type="ECO:0000256" key="2">
    <source>
        <dbReference type="ARBA" id="ARBA00022679"/>
    </source>
</evidence>
<evidence type="ECO:0000256" key="3">
    <source>
        <dbReference type="ARBA" id="ARBA00022741"/>
    </source>
</evidence>
<dbReference type="GO" id="GO:0004674">
    <property type="term" value="F:protein serine/threonine kinase activity"/>
    <property type="evidence" value="ECO:0007669"/>
    <property type="project" value="UniProtKB-KW"/>
</dbReference>
<dbReference type="PANTHER" id="PTHR24058">
    <property type="entry name" value="DUAL SPECIFICITY PROTEIN KINASE"/>
    <property type="match status" value="1"/>
</dbReference>
<feature type="compositionally biased region" description="Polar residues" evidence="6">
    <location>
        <begin position="180"/>
        <end position="190"/>
    </location>
</feature>
<evidence type="ECO:0000256" key="5">
    <source>
        <dbReference type="ARBA" id="ARBA00022840"/>
    </source>
</evidence>
<dbReference type="InterPro" id="IPR050494">
    <property type="entry name" value="Ser_Thr_dual-spec_kinase"/>
</dbReference>
<dbReference type="EMBL" id="JBFOLJ010000004">
    <property type="protein sequence ID" value="KAL2546389.1"/>
    <property type="molecule type" value="Genomic_DNA"/>
</dbReference>
<name>A0ABD1W9N9_9LAMI</name>
<evidence type="ECO:0000313" key="8">
    <source>
        <dbReference type="Proteomes" id="UP001604277"/>
    </source>
</evidence>
<evidence type="ECO:0000256" key="1">
    <source>
        <dbReference type="ARBA" id="ARBA00022527"/>
    </source>
</evidence>
<organism evidence="7 8">
    <name type="scientific">Forsythia ovata</name>
    <dbReference type="NCBI Taxonomy" id="205694"/>
    <lineage>
        <taxon>Eukaryota</taxon>
        <taxon>Viridiplantae</taxon>
        <taxon>Streptophyta</taxon>
        <taxon>Embryophyta</taxon>
        <taxon>Tracheophyta</taxon>
        <taxon>Spermatophyta</taxon>
        <taxon>Magnoliopsida</taxon>
        <taxon>eudicotyledons</taxon>
        <taxon>Gunneridae</taxon>
        <taxon>Pentapetalae</taxon>
        <taxon>asterids</taxon>
        <taxon>lamiids</taxon>
        <taxon>Lamiales</taxon>
        <taxon>Oleaceae</taxon>
        <taxon>Forsythieae</taxon>
        <taxon>Forsythia</taxon>
    </lineage>
</organism>
<dbReference type="GO" id="GO:0005524">
    <property type="term" value="F:ATP binding"/>
    <property type="evidence" value="ECO:0007669"/>
    <property type="project" value="UniProtKB-KW"/>
</dbReference>
<dbReference type="InterPro" id="IPR011009">
    <property type="entry name" value="Kinase-like_dom_sf"/>
</dbReference>
<gene>
    <name evidence="7" type="ORF">Fot_15622</name>
</gene>
<dbReference type="Proteomes" id="UP001604277">
    <property type="component" value="Unassembled WGS sequence"/>
</dbReference>
<evidence type="ECO:0000256" key="6">
    <source>
        <dbReference type="SAM" id="MobiDB-lite"/>
    </source>
</evidence>
<accession>A0ABD1W9N9</accession>
<keyword evidence="5" id="KW-0067">ATP-binding</keyword>
<proteinExistence type="predicted"/>
<reference evidence="8" key="1">
    <citation type="submission" date="2024-07" db="EMBL/GenBank/DDBJ databases">
        <title>Two chromosome-level genome assemblies of Korean endemic species Abeliophyllum distichum and Forsythia ovata (Oleaceae).</title>
        <authorList>
            <person name="Jang H."/>
        </authorList>
    </citation>
    <scope>NUCLEOTIDE SEQUENCE [LARGE SCALE GENOMIC DNA]</scope>
</reference>
<keyword evidence="3" id="KW-0547">Nucleotide-binding</keyword>
<feature type="region of interest" description="Disordered" evidence="6">
    <location>
        <begin position="292"/>
        <end position="325"/>
    </location>
</feature>
<dbReference type="AlphaFoldDB" id="A0ABD1W9N9"/>
<keyword evidence="8" id="KW-1185">Reference proteome</keyword>
<dbReference type="SUPFAM" id="SSF56112">
    <property type="entry name" value="Protein kinase-like (PK-like)"/>
    <property type="match status" value="1"/>
</dbReference>
<keyword evidence="1" id="KW-0723">Serine/threonine-protein kinase</keyword>
<sequence>MKTGDEGAVGEVLVSTGTGFVGVDYDMEEGEIVEDEVLIDNGNGDFGKQKKLDSDVESGEIETDRYDNTNTEINEDHMDIVGKKLRKLGEDNVDVKRGDEMDWERMNSAESLSNGNCAHKYHSDHTRHHNIDASPVEGSDKMLSNYDYETQGSFQIKSLSSEKRHRVVAHSPSRDKYAKVSSSRNLSKSPDWSRGRSRSRSIFREASVVGTPHKQEDSYYMERRHRSDSVDDRIIANHRDYRHSSRDVVRDTERELKEQVGQSSDQVAATDTVENVDGQAEGADVYVADPSFSVGKSPSQNGLSALERPTGTGGLGEGTPKSERSDDMFCDDIFGESPAGVRKTGKGEGLAVEKSGLHDNWDDAEGYYGYRFGEILDGRYEIIAAHGKGVFSTVVRGKDLKAKPGDPEEVAIKIIRSNETMWVILGFPGFL</sequence>
<protein>
    <submittedName>
        <fullName evidence="7">Serine/threonine-protein kinase prpf4B-like</fullName>
    </submittedName>
</protein>
<dbReference type="PANTHER" id="PTHR24058:SF103">
    <property type="entry name" value="SERINE_THREONINE-PROTEIN KINASE PRP4 HOMOLOG"/>
    <property type="match status" value="1"/>
</dbReference>
<feature type="region of interest" description="Disordered" evidence="6">
    <location>
        <begin position="157"/>
        <end position="227"/>
    </location>
</feature>
<comment type="caution">
    <text evidence="7">The sequence shown here is derived from an EMBL/GenBank/DDBJ whole genome shotgun (WGS) entry which is preliminary data.</text>
</comment>
<evidence type="ECO:0000313" key="7">
    <source>
        <dbReference type="EMBL" id="KAL2546389.1"/>
    </source>
</evidence>
<dbReference type="Gene3D" id="3.30.200.20">
    <property type="entry name" value="Phosphorylase Kinase, domain 1"/>
    <property type="match status" value="1"/>
</dbReference>
<keyword evidence="2" id="KW-0808">Transferase</keyword>
<feature type="compositionally biased region" description="Basic and acidic residues" evidence="6">
    <location>
        <begin position="213"/>
        <end position="227"/>
    </location>
</feature>
<keyword evidence="4" id="KW-0418">Kinase</keyword>